<dbReference type="GO" id="GO:0005886">
    <property type="term" value="C:plasma membrane"/>
    <property type="evidence" value="ECO:0007669"/>
    <property type="project" value="TreeGrafter"/>
</dbReference>
<name>A0AAV7GFP5_DENCH</name>
<comment type="caution">
    <text evidence="3">The sequence shown here is derived from an EMBL/GenBank/DDBJ whole genome shotgun (WGS) entry which is preliminary data.</text>
</comment>
<proteinExistence type="predicted"/>
<keyword evidence="1" id="KW-0812">Transmembrane</keyword>
<keyword evidence="1" id="KW-1133">Transmembrane helix</keyword>
<accession>A0AAV7GFP5</accession>
<dbReference type="Pfam" id="PF02364">
    <property type="entry name" value="Glucan_synthase"/>
    <property type="match status" value="2"/>
</dbReference>
<gene>
    <name evidence="3" type="ORF">IEQ34_016835</name>
</gene>
<dbReference type="PANTHER" id="PTHR12741:SF107">
    <property type="entry name" value="CALLOSE SYNTHASE 5"/>
    <property type="match status" value="1"/>
</dbReference>
<evidence type="ECO:0000313" key="4">
    <source>
        <dbReference type="Proteomes" id="UP000775213"/>
    </source>
</evidence>
<dbReference type="GO" id="GO:0003843">
    <property type="term" value="F:1,3-beta-D-glucan synthase activity"/>
    <property type="evidence" value="ECO:0007669"/>
    <property type="project" value="InterPro"/>
</dbReference>
<dbReference type="GO" id="GO:0006075">
    <property type="term" value="P:(1-&gt;3)-beta-D-glucan biosynthetic process"/>
    <property type="evidence" value="ECO:0007669"/>
    <property type="project" value="InterPro"/>
</dbReference>
<organism evidence="3 4">
    <name type="scientific">Dendrobium chrysotoxum</name>
    <name type="common">Orchid</name>
    <dbReference type="NCBI Taxonomy" id="161865"/>
    <lineage>
        <taxon>Eukaryota</taxon>
        <taxon>Viridiplantae</taxon>
        <taxon>Streptophyta</taxon>
        <taxon>Embryophyta</taxon>
        <taxon>Tracheophyta</taxon>
        <taxon>Spermatophyta</taxon>
        <taxon>Magnoliopsida</taxon>
        <taxon>Liliopsida</taxon>
        <taxon>Asparagales</taxon>
        <taxon>Orchidaceae</taxon>
        <taxon>Epidendroideae</taxon>
        <taxon>Malaxideae</taxon>
        <taxon>Dendrobiinae</taxon>
        <taxon>Dendrobium</taxon>
    </lineage>
</organism>
<keyword evidence="4" id="KW-1185">Reference proteome</keyword>
<dbReference type="Proteomes" id="UP000775213">
    <property type="component" value="Unassembled WGS sequence"/>
</dbReference>
<feature type="domain" description="Glycosyl transferase 48" evidence="2">
    <location>
        <begin position="162"/>
        <end position="250"/>
    </location>
</feature>
<feature type="domain" description="Glycosyl transferase 48" evidence="2">
    <location>
        <begin position="3"/>
        <end position="152"/>
    </location>
</feature>
<dbReference type="EMBL" id="JAGFBR010000015">
    <property type="protein sequence ID" value="KAH0454911.1"/>
    <property type="molecule type" value="Genomic_DNA"/>
</dbReference>
<evidence type="ECO:0000313" key="3">
    <source>
        <dbReference type="EMBL" id="KAH0454911.1"/>
    </source>
</evidence>
<feature type="transmembrane region" description="Helical" evidence="1">
    <location>
        <begin position="119"/>
        <end position="138"/>
    </location>
</feature>
<sequence>MIIGQRVLATPLNDCFQYMHANVFDEILHFIIGDISKVSCGINLSEEISTGFNSTLRQVNITHYEYIQVWKGCDVGINQISLFEAKVAYSNGEQILSRDIYHLGHRFDFFRMLSYYKSVGFDVSSMMVVIIVHLFLYGKPCLSLSGLEFAIMKQTLMRGNNPLKAPMASEKGNHNCIGRHNHHATSMVLSVLYILGTKSHYFGQTILHGEAKYRATGQGFFGQHVKFAENYKMYSRSQFTKGLVLMLPLIVY</sequence>
<evidence type="ECO:0000256" key="1">
    <source>
        <dbReference type="SAM" id="Phobius"/>
    </source>
</evidence>
<dbReference type="PANTHER" id="PTHR12741">
    <property type="entry name" value="LYST-INTERACTING PROTEIN LIP5 DOPAMINE RESPONSIVE PROTEIN DRG-1"/>
    <property type="match status" value="1"/>
</dbReference>
<keyword evidence="1" id="KW-0472">Membrane</keyword>
<evidence type="ECO:0000259" key="2">
    <source>
        <dbReference type="Pfam" id="PF02364"/>
    </source>
</evidence>
<dbReference type="InterPro" id="IPR003440">
    <property type="entry name" value="Glyco_trans_48_dom"/>
</dbReference>
<reference evidence="3 4" key="1">
    <citation type="journal article" date="2021" name="Hortic Res">
        <title>Chromosome-scale assembly of the Dendrobium chrysotoxum genome enhances the understanding of orchid evolution.</title>
        <authorList>
            <person name="Zhang Y."/>
            <person name="Zhang G.Q."/>
            <person name="Zhang D."/>
            <person name="Liu X.D."/>
            <person name="Xu X.Y."/>
            <person name="Sun W.H."/>
            <person name="Yu X."/>
            <person name="Zhu X."/>
            <person name="Wang Z.W."/>
            <person name="Zhao X."/>
            <person name="Zhong W.Y."/>
            <person name="Chen H."/>
            <person name="Yin W.L."/>
            <person name="Huang T."/>
            <person name="Niu S.C."/>
            <person name="Liu Z.J."/>
        </authorList>
    </citation>
    <scope>NUCLEOTIDE SEQUENCE [LARGE SCALE GENOMIC DNA]</scope>
    <source>
        <strain evidence="3">Lindl</strain>
    </source>
</reference>
<protein>
    <recommendedName>
        <fullName evidence="2">Glycosyl transferase 48 domain-containing protein</fullName>
    </recommendedName>
</protein>
<dbReference type="GO" id="GO:0000148">
    <property type="term" value="C:1,3-beta-D-glucan synthase complex"/>
    <property type="evidence" value="ECO:0007669"/>
    <property type="project" value="InterPro"/>
</dbReference>
<dbReference type="AlphaFoldDB" id="A0AAV7GFP5"/>